<dbReference type="EMBL" id="LGTK01000004">
    <property type="protein sequence ID" value="KPH78185.1"/>
    <property type="molecule type" value="Genomic_DNA"/>
</dbReference>
<evidence type="ECO:0000256" key="1">
    <source>
        <dbReference type="ARBA" id="ARBA00022679"/>
    </source>
</evidence>
<dbReference type="Gene3D" id="3.40.50.2300">
    <property type="match status" value="1"/>
</dbReference>
<keyword evidence="4" id="KW-1185">Reference proteome</keyword>
<dbReference type="PROSITE" id="PS51099">
    <property type="entry name" value="PTS_EIIB_TYPE_2"/>
    <property type="match status" value="1"/>
</dbReference>
<comment type="caution">
    <text evidence="3">The sequence shown here is derived from an EMBL/GenBank/DDBJ whole genome shotgun (WGS) entry which is preliminary data.</text>
</comment>
<dbReference type="InterPro" id="IPR013011">
    <property type="entry name" value="PTS_EIIB_2"/>
</dbReference>
<sequence>MKRGLIVCGTGIATSTIVIEKLKRWLKTKGLNDQIELHQGKISESLTKQNDYDFIVSTTIVPDEMTDTVINGVPLLTGIEENVVYEQIKNIIG</sequence>
<dbReference type="Pfam" id="PF02302">
    <property type="entry name" value="PTS_IIB"/>
    <property type="match status" value="1"/>
</dbReference>
<dbReference type="CDD" id="cd05566">
    <property type="entry name" value="PTS_IIB_galactitol"/>
    <property type="match status" value="1"/>
</dbReference>
<protein>
    <submittedName>
        <fullName evidence="3">PTS galactitol transporter subunit IIB</fullName>
    </submittedName>
</protein>
<dbReference type="RefSeq" id="WP_060667650.1">
    <property type="nucleotide sequence ID" value="NZ_LGTK01000004.1"/>
</dbReference>
<reference evidence="3 4" key="1">
    <citation type="submission" date="2015-07" db="EMBL/GenBank/DDBJ databases">
        <title>High-quality draft genome sequence of Oceanobacillus caeni HM6, a bacillus isolated from a human feces.</title>
        <authorList>
            <person name="Kumar J."/>
            <person name="Verma M.K."/>
            <person name="Pandey R."/>
            <person name="Bhambi M."/>
            <person name="Chauhan N."/>
        </authorList>
    </citation>
    <scope>NUCLEOTIDE SEQUENCE [LARGE SCALE GENOMIC DNA]</scope>
    <source>
        <strain evidence="3 4">HM6</strain>
    </source>
</reference>
<gene>
    <name evidence="3" type="ORF">AFL42_01960</name>
</gene>
<keyword evidence="1" id="KW-0808">Transferase</keyword>
<evidence type="ECO:0000313" key="3">
    <source>
        <dbReference type="EMBL" id="KPH78185.1"/>
    </source>
</evidence>
<dbReference type="InterPro" id="IPR003501">
    <property type="entry name" value="PTS_EIIB_2/3"/>
</dbReference>
<evidence type="ECO:0000313" key="4">
    <source>
        <dbReference type="Proteomes" id="UP000037854"/>
    </source>
</evidence>
<proteinExistence type="predicted"/>
<accession>A0ABR5MMN4</accession>
<organism evidence="3 4">
    <name type="scientific">Oceanobacillus caeni</name>
    <dbReference type="NCBI Taxonomy" id="405946"/>
    <lineage>
        <taxon>Bacteria</taxon>
        <taxon>Bacillati</taxon>
        <taxon>Bacillota</taxon>
        <taxon>Bacilli</taxon>
        <taxon>Bacillales</taxon>
        <taxon>Bacillaceae</taxon>
        <taxon>Oceanobacillus</taxon>
    </lineage>
</organism>
<dbReference type="Proteomes" id="UP000037854">
    <property type="component" value="Unassembled WGS sequence"/>
</dbReference>
<feature type="domain" description="PTS EIIB type-2" evidence="2">
    <location>
        <begin position="2"/>
        <end position="93"/>
    </location>
</feature>
<name>A0ABR5MMN4_9BACI</name>
<dbReference type="SUPFAM" id="SSF52794">
    <property type="entry name" value="PTS system IIB component-like"/>
    <property type="match status" value="1"/>
</dbReference>
<evidence type="ECO:0000259" key="2">
    <source>
        <dbReference type="PROSITE" id="PS51099"/>
    </source>
</evidence>
<dbReference type="InterPro" id="IPR036095">
    <property type="entry name" value="PTS_EIIB-like_sf"/>
</dbReference>